<dbReference type="EMBL" id="CP036269">
    <property type="protein sequence ID" value="QDT41430.1"/>
    <property type="molecule type" value="Genomic_DNA"/>
</dbReference>
<organism evidence="1 2">
    <name type="scientific">Gimesia alba</name>
    <dbReference type="NCBI Taxonomy" id="2527973"/>
    <lineage>
        <taxon>Bacteria</taxon>
        <taxon>Pseudomonadati</taxon>
        <taxon>Planctomycetota</taxon>
        <taxon>Planctomycetia</taxon>
        <taxon>Planctomycetales</taxon>
        <taxon>Planctomycetaceae</taxon>
        <taxon>Gimesia</taxon>
    </lineage>
</organism>
<sequence>MRYVLLFTILITGCADKAAEKAAEKEVKQAEADSAVELGEASAVDLSTTDLPVPENAKVDSAALATIKAKLECEKCGLERMESPADAKTIRYNVDCDEIKYIVTYDPEKNEVLESKPVESK</sequence>
<reference evidence="1 2" key="1">
    <citation type="submission" date="2019-02" db="EMBL/GenBank/DDBJ databases">
        <title>Deep-cultivation of Planctomycetes and their phenomic and genomic characterization uncovers novel biology.</title>
        <authorList>
            <person name="Wiegand S."/>
            <person name="Jogler M."/>
            <person name="Boedeker C."/>
            <person name="Pinto D."/>
            <person name="Vollmers J."/>
            <person name="Rivas-Marin E."/>
            <person name="Kohn T."/>
            <person name="Peeters S.H."/>
            <person name="Heuer A."/>
            <person name="Rast P."/>
            <person name="Oberbeckmann S."/>
            <person name="Bunk B."/>
            <person name="Jeske O."/>
            <person name="Meyerdierks A."/>
            <person name="Storesund J.E."/>
            <person name="Kallscheuer N."/>
            <person name="Luecker S."/>
            <person name="Lage O.M."/>
            <person name="Pohl T."/>
            <person name="Merkel B.J."/>
            <person name="Hornburger P."/>
            <person name="Mueller R.-W."/>
            <person name="Bruemmer F."/>
            <person name="Labrenz M."/>
            <person name="Spormann A.M."/>
            <person name="Op den Camp H."/>
            <person name="Overmann J."/>
            <person name="Amann R."/>
            <person name="Jetten M.S.M."/>
            <person name="Mascher T."/>
            <person name="Medema M.H."/>
            <person name="Devos D.P."/>
            <person name="Kaster A.-K."/>
            <person name="Ovreas L."/>
            <person name="Rohde M."/>
            <person name="Galperin M.Y."/>
            <person name="Jogler C."/>
        </authorList>
    </citation>
    <scope>NUCLEOTIDE SEQUENCE [LARGE SCALE GENOMIC DNA]</scope>
    <source>
        <strain evidence="1 2">Pan241w</strain>
    </source>
</reference>
<name>A0A517RC21_9PLAN</name>
<keyword evidence="2" id="KW-1185">Reference proteome</keyword>
<gene>
    <name evidence="1" type="ORF">Pan241w_14910</name>
</gene>
<accession>A0A517RC21</accession>
<dbReference type="OrthoDB" id="278338at2"/>
<evidence type="ECO:0000313" key="2">
    <source>
        <dbReference type="Proteomes" id="UP000317171"/>
    </source>
</evidence>
<dbReference type="AlphaFoldDB" id="A0A517RC21"/>
<dbReference type="Proteomes" id="UP000317171">
    <property type="component" value="Chromosome"/>
</dbReference>
<proteinExistence type="predicted"/>
<evidence type="ECO:0000313" key="1">
    <source>
        <dbReference type="EMBL" id="QDT41430.1"/>
    </source>
</evidence>
<dbReference type="KEGG" id="gaz:Pan241w_14910"/>
<protein>
    <submittedName>
        <fullName evidence="1">Uncharacterized protein</fullName>
    </submittedName>
</protein>
<dbReference type="RefSeq" id="WP_145212988.1">
    <property type="nucleotide sequence ID" value="NZ_CP036269.1"/>
</dbReference>